<organism evidence="1 2">
    <name type="scientific">Armillaria ostoyae</name>
    <name type="common">Armillaria root rot fungus</name>
    <dbReference type="NCBI Taxonomy" id="47428"/>
    <lineage>
        <taxon>Eukaryota</taxon>
        <taxon>Fungi</taxon>
        <taxon>Dikarya</taxon>
        <taxon>Basidiomycota</taxon>
        <taxon>Agaricomycotina</taxon>
        <taxon>Agaricomycetes</taxon>
        <taxon>Agaricomycetidae</taxon>
        <taxon>Agaricales</taxon>
        <taxon>Marasmiineae</taxon>
        <taxon>Physalacriaceae</taxon>
        <taxon>Armillaria</taxon>
    </lineage>
</organism>
<reference evidence="2" key="1">
    <citation type="journal article" date="2017" name="Nat. Ecol. Evol.">
        <title>Genome expansion and lineage-specific genetic innovations in the forest pathogenic fungi Armillaria.</title>
        <authorList>
            <person name="Sipos G."/>
            <person name="Prasanna A.N."/>
            <person name="Walter M.C."/>
            <person name="O'Connor E."/>
            <person name="Balint B."/>
            <person name="Krizsan K."/>
            <person name="Kiss B."/>
            <person name="Hess J."/>
            <person name="Varga T."/>
            <person name="Slot J."/>
            <person name="Riley R."/>
            <person name="Boka B."/>
            <person name="Rigling D."/>
            <person name="Barry K."/>
            <person name="Lee J."/>
            <person name="Mihaltcheva S."/>
            <person name="LaButti K."/>
            <person name="Lipzen A."/>
            <person name="Waldron R."/>
            <person name="Moloney N.M."/>
            <person name="Sperisen C."/>
            <person name="Kredics L."/>
            <person name="Vagvoelgyi C."/>
            <person name="Patrignani A."/>
            <person name="Fitzpatrick D."/>
            <person name="Nagy I."/>
            <person name="Doyle S."/>
            <person name="Anderson J.B."/>
            <person name="Grigoriev I.V."/>
            <person name="Gueldener U."/>
            <person name="Muensterkoetter M."/>
            <person name="Nagy L.G."/>
        </authorList>
    </citation>
    <scope>NUCLEOTIDE SEQUENCE [LARGE SCALE GENOMIC DNA]</scope>
    <source>
        <strain evidence="2">C18/9</strain>
    </source>
</reference>
<evidence type="ECO:0000313" key="2">
    <source>
        <dbReference type="Proteomes" id="UP000219338"/>
    </source>
</evidence>
<dbReference type="EMBL" id="FUEG01000003">
    <property type="protein sequence ID" value="SJL01547.1"/>
    <property type="molecule type" value="Genomic_DNA"/>
</dbReference>
<evidence type="ECO:0000313" key="1">
    <source>
        <dbReference type="EMBL" id="SJL01547.1"/>
    </source>
</evidence>
<accession>A0A284QYK0</accession>
<dbReference type="AlphaFoldDB" id="A0A284QYK0"/>
<proteinExistence type="predicted"/>
<protein>
    <submittedName>
        <fullName evidence="1">Uncharacterized protein</fullName>
    </submittedName>
</protein>
<keyword evidence="2" id="KW-1185">Reference proteome</keyword>
<gene>
    <name evidence="1" type="ORF">ARMOST_04869</name>
</gene>
<sequence>MSEHSGYYLCRQSVPTRPEDCERTKETSTHLTRTMTVPAGQGTEEVINEWCVGGVSLMKLRKLDWTLINMITGRLYGCPP</sequence>
<name>A0A284QYK0_ARMOS</name>
<dbReference type="Proteomes" id="UP000219338">
    <property type="component" value="Unassembled WGS sequence"/>
</dbReference>